<dbReference type="eggNOG" id="COG2206">
    <property type="taxonomic scope" value="Bacteria"/>
</dbReference>
<gene>
    <name evidence="2" type="ordered locus">Tmar_2093</name>
</gene>
<dbReference type="HOGENOM" id="CLU_667179_0_0_9"/>
<dbReference type="AlphaFoldDB" id="E6SJU1"/>
<protein>
    <submittedName>
        <fullName evidence="2">Metal dependent phosphohydrolase</fullName>
    </submittedName>
</protein>
<name>E6SJU1_THEM7</name>
<dbReference type="Pfam" id="PF13487">
    <property type="entry name" value="HD_5"/>
    <property type="match status" value="1"/>
</dbReference>
<feature type="compositionally biased region" description="Low complexity" evidence="1">
    <location>
        <begin position="191"/>
        <end position="200"/>
    </location>
</feature>
<dbReference type="EMBL" id="CP002344">
    <property type="protein sequence ID" value="ADU52174.1"/>
    <property type="molecule type" value="Genomic_DNA"/>
</dbReference>
<keyword evidence="3" id="KW-1185">Reference proteome</keyword>
<evidence type="ECO:0000313" key="3">
    <source>
        <dbReference type="Proteomes" id="UP000008915"/>
    </source>
</evidence>
<dbReference type="STRING" id="644966.Tmar_2093"/>
<dbReference type="KEGG" id="tmr:Tmar_2093"/>
<dbReference type="Gene3D" id="1.10.3210.10">
    <property type="entry name" value="Hypothetical protein af1432"/>
    <property type="match status" value="1"/>
</dbReference>
<reference evidence="2 3" key="1">
    <citation type="journal article" date="2010" name="Stand. Genomic Sci.">
        <title>Complete genome sequence of Thermaerobacter marianensis type strain (7p75a).</title>
        <authorList>
            <person name="Han C."/>
            <person name="Gu W."/>
            <person name="Zhang X."/>
            <person name="Lapidus A."/>
            <person name="Nolan M."/>
            <person name="Copeland A."/>
            <person name="Lucas S."/>
            <person name="Del Rio T.G."/>
            <person name="Tice H."/>
            <person name="Cheng J.F."/>
            <person name="Tapia R."/>
            <person name="Goodwin L."/>
            <person name="Pitluck S."/>
            <person name="Pagani I."/>
            <person name="Ivanova N."/>
            <person name="Mavromatis K."/>
            <person name="Mikhailova N."/>
            <person name="Pati A."/>
            <person name="Chen A."/>
            <person name="Palaniappan K."/>
            <person name="Land M."/>
            <person name="Hauser L."/>
            <person name="Chang Y.J."/>
            <person name="Jeffries C.D."/>
            <person name="Schneider S."/>
            <person name="Rohde M."/>
            <person name="Goker M."/>
            <person name="Pukall R."/>
            <person name="Woyke T."/>
            <person name="Bristow J."/>
            <person name="Eisen J.A."/>
            <person name="Markowitz V."/>
            <person name="Hugenholtz P."/>
            <person name="Kyrpides N.C."/>
            <person name="Klenk H.P."/>
            <person name="Detter J.C."/>
        </authorList>
    </citation>
    <scope>NUCLEOTIDE SEQUENCE [LARGE SCALE GENOMIC DNA]</scope>
    <source>
        <strain evidence="3">ATCC 700841 / DSM 12885 / JCM 10246 / 7p75a</strain>
    </source>
</reference>
<organism evidence="2 3">
    <name type="scientific">Thermaerobacter marianensis (strain ATCC 700841 / DSM 12885 / JCM 10246 / 7p75a)</name>
    <dbReference type="NCBI Taxonomy" id="644966"/>
    <lineage>
        <taxon>Bacteria</taxon>
        <taxon>Bacillati</taxon>
        <taxon>Bacillota</taxon>
        <taxon>Clostridia</taxon>
        <taxon>Eubacteriales</taxon>
        <taxon>Clostridiales Family XVII. Incertae Sedis</taxon>
        <taxon>Thermaerobacter</taxon>
    </lineage>
</organism>
<dbReference type="OrthoDB" id="2079863at2"/>
<proteinExistence type="predicted"/>
<evidence type="ECO:0000313" key="2">
    <source>
        <dbReference type="EMBL" id="ADU52174.1"/>
    </source>
</evidence>
<reference evidence="3" key="2">
    <citation type="journal article" date="2010" name="Stand. Genomic Sci.">
        <title>Complete genome sequence of Thermaerobacter marianensis type strain (7p75aT).</title>
        <authorList>
            <person name="Han C."/>
            <person name="Gu W."/>
            <person name="Zhang X."/>
            <person name="Lapidus A."/>
            <person name="Nolan M."/>
            <person name="Copeland A."/>
            <person name="Lucas S."/>
            <person name="Glavina Del Rio T."/>
            <person name="Tice H."/>
            <person name="Cheng J."/>
            <person name="Tapia R."/>
            <person name="Goodwin L."/>
            <person name="Pitluck S."/>
            <person name="Pagani I."/>
            <person name="Ivanova N."/>
            <person name="Mavromatis K."/>
            <person name="Mikhailova N."/>
            <person name="Pati A."/>
            <person name="Chen A."/>
            <person name="Palaniappan K."/>
            <person name="Land M."/>
            <person name="Hauser L."/>
            <person name="Chang Y."/>
            <person name="Jeffries C."/>
            <person name="Schneider S."/>
            <person name="Rohde M."/>
            <person name="Goker M."/>
            <person name="Pukall R."/>
            <person name="Woyke T."/>
            <person name="Bristow J."/>
            <person name="Eisen J."/>
            <person name="Markowitz V."/>
            <person name="Hugenholtz P."/>
            <person name="Kyrpides N."/>
            <person name="Klenk H."/>
            <person name="Detter J."/>
        </authorList>
    </citation>
    <scope>NUCLEOTIDE SEQUENCE [LARGE SCALE GENOMIC DNA]</scope>
    <source>
        <strain evidence="3">ATCC 700841 / DSM 12885 / JCM 10246 / 7p75a</strain>
    </source>
</reference>
<dbReference type="RefSeq" id="WP_013496474.1">
    <property type="nucleotide sequence ID" value="NC_014831.1"/>
</dbReference>
<evidence type="ECO:0000256" key="1">
    <source>
        <dbReference type="SAM" id="MobiDB-lite"/>
    </source>
</evidence>
<sequence length="412" mass="42975">MLRVAVDAVPTGAVLARTLYAPTGQPVLRAGHPLDHSVLPRLASFGIRFVWVDEPALAGLSPVEPLAPVTAWRAERALIRTAEAARGGVPTLPAALREELVDLAGQVADELEALGGKIPLPYPAGAGEDGVLATWIAGAMNRAVLAGLTALAGPYRTYARDFILAAWLQDVGLWRLPGMEDAPPAGTSAKVPAGTGAEPAAPEPAPCHPVAALEPAGIAAAHRRAAAHVAATLRWLSGVDLGGLTRALVAQHHEQRDGRGYPEGLQGEAIHPAARRLAAVTAYTLAVEGCAHRPGWLPHEAYEWLLAEGPVLWGDDVVHELAGLLYPYPPGSLVQLDGGPWGVVVDCAGARRLRPRVRLLPVHPGPGEAGETGAGEMGMIDLLSERTRQITAWALAWPAAPARIPGPAGQGR</sequence>
<dbReference type="Proteomes" id="UP000008915">
    <property type="component" value="Chromosome"/>
</dbReference>
<feature type="region of interest" description="Disordered" evidence="1">
    <location>
        <begin position="184"/>
        <end position="204"/>
    </location>
</feature>
<accession>E6SJU1</accession>